<evidence type="ECO:0000256" key="1">
    <source>
        <dbReference type="SAM" id="Phobius"/>
    </source>
</evidence>
<sequence>MSILMWIGIFVAVFIGGIGVFLSYYFGEKKNK</sequence>
<keyword evidence="1" id="KW-0472">Membrane</keyword>
<reference evidence="2" key="1">
    <citation type="submission" date="2011-12" db="EMBL/GenBank/DDBJ databases">
        <authorList>
            <person name="Beatson S."/>
        </authorList>
    </citation>
    <scope>NUCLEOTIDE SEQUENCE</scope>
    <source>
        <strain evidence="2">MS1146</strain>
        <plasmid evidence="2">pSSAP2</plasmid>
    </source>
</reference>
<reference evidence="2" key="2">
    <citation type="journal article" date="2012" name="BMC Microbiol.">
        <title>Characterisation of a cell wall-anchored protein of Staphylococcus saprophyticus associated with linoleic acid resistance.</title>
        <authorList>
            <person name="King N.P."/>
            <person name="Sakinc T."/>
            <person name="Ben Zakour N.L."/>
            <person name="Totsika M."/>
            <person name="Heras B."/>
            <person name="Simerska P."/>
            <person name="Shepherd M."/>
            <person name="Gatermann S.G."/>
            <person name="Beatson S.A."/>
            <person name="Schembri M.A."/>
        </authorList>
    </citation>
    <scope>NUCLEOTIDE SEQUENCE</scope>
    <source>
        <strain evidence="2">MS1146</strain>
    </source>
</reference>
<organism evidence="2">
    <name type="scientific">Staphylococcus saprophyticus</name>
    <dbReference type="NCBI Taxonomy" id="29385"/>
    <lineage>
        <taxon>Bacteria</taxon>
        <taxon>Bacillati</taxon>
        <taxon>Bacillota</taxon>
        <taxon>Bacilli</taxon>
        <taxon>Bacillales</taxon>
        <taxon>Staphylococcaceae</taxon>
        <taxon>Staphylococcus</taxon>
    </lineage>
</organism>
<gene>
    <name evidence="2" type="ORF">SSAP_P203</name>
</gene>
<protein>
    <submittedName>
        <fullName evidence="2">Uncharacterized protein</fullName>
    </submittedName>
</protein>
<proteinExistence type="predicted"/>
<name>A0A9P1K2C3_STASA</name>
<dbReference type="EMBL" id="HE616681">
    <property type="protein sequence ID" value="CCE89290.1"/>
    <property type="molecule type" value="Genomic_DNA"/>
</dbReference>
<keyword evidence="1" id="KW-0812">Transmembrane</keyword>
<feature type="transmembrane region" description="Helical" evidence="1">
    <location>
        <begin position="6"/>
        <end position="26"/>
    </location>
</feature>
<geneLocation type="plasmid" evidence="2">
    <name>pSSAP2</name>
</geneLocation>
<accession>A0A9P1K2C3</accession>
<keyword evidence="2" id="KW-0614">Plasmid</keyword>
<dbReference type="AlphaFoldDB" id="A0A9P1K2C3"/>
<keyword evidence="1" id="KW-1133">Transmembrane helix</keyword>
<evidence type="ECO:0000313" key="2">
    <source>
        <dbReference type="EMBL" id="CCE89290.1"/>
    </source>
</evidence>